<dbReference type="InterPro" id="IPR020471">
    <property type="entry name" value="AKR"/>
</dbReference>
<sequence length="374" mass="42435">MADYFERETSKLGFGLMRLPKKGLGTDIEQMKQMVDLFMEAGFTYFDTAYVYMGSEAAAKKALVDRYPRDAYTLATKLNAFIMAPTEKAAKKQFYTSLERTGAGYFDYYLLHALMDNNYTKYEKFHLWDFVQEQKAKGLIKHLGFSFHAGPQLLDKLLTEHPEVDFVQLQLNYADWENPSVQSRANYEVARKHGKPIVVMEPVKGGNLADPPAEVKKLFMDYHSDMSCASWAIRFAASLEGVITVLSGMSNVEQMKDNLSYMKSFQPLNEEEQRIIQQAQRILGHSAAIPCTACHYCTEGCPKQIPIPEIFSAMNKKLANGQTLQAAEDYQKAIDGKGAASDCIRCRQCENACPQHLPIIRHLEQCRELLKAER</sequence>
<comment type="caution">
    <text evidence="5">The sequence shown here is derived from an EMBL/GenBank/DDBJ whole genome shotgun (WGS) entry which is preliminary data.</text>
</comment>
<gene>
    <name evidence="5" type="ORF">H9742_05150</name>
</gene>
<reference evidence="5" key="1">
    <citation type="journal article" date="2021" name="PeerJ">
        <title>Extensive microbial diversity within the chicken gut microbiome revealed by metagenomics and culture.</title>
        <authorList>
            <person name="Gilroy R."/>
            <person name="Ravi A."/>
            <person name="Getino M."/>
            <person name="Pursley I."/>
            <person name="Horton D.L."/>
            <person name="Alikhan N.F."/>
            <person name="Baker D."/>
            <person name="Gharbi K."/>
            <person name="Hall N."/>
            <person name="Watson M."/>
            <person name="Adriaenssens E.M."/>
            <person name="Foster-Nyarko E."/>
            <person name="Jarju S."/>
            <person name="Secka A."/>
            <person name="Antonio M."/>
            <person name="Oren A."/>
            <person name="Chaudhuri R.R."/>
            <person name="La Ragione R."/>
            <person name="Hildebrand F."/>
            <person name="Pallen M.J."/>
        </authorList>
    </citation>
    <scope>NUCLEOTIDE SEQUENCE</scope>
    <source>
        <strain evidence="5">CHK195-6426</strain>
    </source>
</reference>
<reference evidence="5" key="2">
    <citation type="submission" date="2021-04" db="EMBL/GenBank/DDBJ databases">
        <authorList>
            <person name="Gilroy R."/>
        </authorList>
    </citation>
    <scope>NUCLEOTIDE SEQUENCE</scope>
    <source>
        <strain evidence="5">CHK195-6426</strain>
    </source>
</reference>
<accession>A0A9D1UAN8</accession>
<dbReference type="InterPro" id="IPR017900">
    <property type="entry name" value="4Fe4S_Fe_S_CS"/>
</dbReference>
<dbReference type="Pfam" id="PF00248">
    <property type="entry name" value="Aldo_ket_red"/>
    <property type="match status" value="1"/>
</dbReference>
<protein>
    <submittedName>
        <fullName evidence="5">Aldo/keto reductase</fullName>
    </submittedName>
</protein>
<dbReference type="GO" id="GO:0051536">
    <property type="term" value="F:iron-sulfur cluster binding"/>
    <property type="evidence" value="ECO:0007669"/>
    <property type="project" value="UniProtKB-KW"/>
</dbReference>
<dbReference type="PRINTS" id="PR00069">
    <property type="entry name" value="ALDKETRDTASE"/>
</dbReference>
<dbReference type="SUPFAM" id="SSF51430">
    <property type="entry name" value="NAD(P)-linked oxidoreductase"/>
    <property type="match status" value="1"/>
</dbReference>
<dbReference type="InterPro" id="IPR017896">
    <property type="entry name" value="4Fe4S_Fe-S-bd"/>
</dbReference>
<dbReference type="InterPro" id="IPR023210">
    <property type="entry name" value="NADP_OxRdtase_dom"/>
</dbReference>
<evidence type="ECO:0000256" key="2">
    <source>
        <dbReference type="ARBA" id="ARBA00023004"/>
    </source>
</evidence>
<dbReference type="SUPFAM" id="SSF46548">
    <property type="entry name" value="alpha-helical ferredoxin"/>
    <property type="match status" value="1"/>
</dbReference>
<feature type="domain" description="4Fe-4S ferredoxin-type" evidence="4">
    <location>
        <begin position="330"/>
        <end position="363"/>
    </location>
</feature>
<dbReference type="AlphaFoldDB" id="A0A9D1UAN8"/>
<dbReference type="PANTHER" id="PTHR43312">
    <property type="entry name" value="D-THREO-ALDOSE 1-DEHYDROGENASE"/>
    <property type="match status" value="1"/>
</dbReference>
<keyword evidence="1" id="KW-0479">Metal-binding</keyword>
<dbReference type="Gene3D" id="3.30.70.20">
    <property type="match status" value="1"/>
</dbReference>
<keyword evidence="3" id="KW-0411">Iron-sulfur</keyword>
<dbReference type="PANTHER" id="PTHR43312:SF2">
    <property type="entry name" value="OXIDOREDUCTASE"/>
    <property type="match status" value="1"/>
</dbReference>
<evidence type="ECO:0000313" key="5">
    <source>
        <dbReference type="EMBL" id="HIW80909.1"/>
    </source>
</evidence>
<evidence type="ECO:0000256" key="1">
    <source>
        <dbReference type="ARBA" id="ARBA00022723"/>
    </source>
</evidence>
<proteinExistence type="predicted"/>
<dbReference type="PROSITE" id="PS51379">
    <property type="entry name" value="4FE4S_FER_2"/>
    <property type="match status" value="1"/>
</dbReference>
<dbReference type="Proteomes" id="UP000824265">
    <property type="component" value="Unassembled WGS sequence"/>
</dbReference>
<evidence type="ECO:0000256" key="3">
    <source>
        <dbReference type="ARBA" id="ARBA00023014"/>
    </source>
</evidence>
<dbReference type="InterPro" id="IPR036812">
    <property type="entry name" value="NAD(P)_OxRdtase_dom_sf"/>
</dbReference>
<dbReference type="EMBL" id="DXGH01000028">
    <property type="protein sequence ID" value="HIW80909.1"/>
    <property type="molecule type" value="Genomic_DNA"/>
</dbReference>
<keyword evidence="2" id="KW-0408">Iron</keyword>
<evidence type="ECO:0000313" key="6">
    <source>
        <dbReference type="Proteomes" id="UP000824265"/>
    </source>
</evidence>
<dbReference type="InterPro" id="IPR053135">
    <property type="entry name" value="AKR2_Oxidoreductase"/>
</dbReference>
<organism evidence="5 6">
    <name type="scientific">Candidatus Acetatifactor stercoripullorum</name>
    <dbReference type="NCBI Taxonomy" id="2838414"/>
    <lineage>
        <taxon>Bacteria</taxon>
        <taxon>Bacillati</taxon>
        <taxon>Bacillota</taxon>
        <taxon>Clostridia</taxon>
        <taxon>Lachnospirales</taxon>
        <taxon>Lachnospiraceae</taxon>
        <taxon>Acetatifactor</taxon>
    </lineage>
</organism>
<dbReference type="Gene3D" id="3.20.20.100">
    <property type="entry name" value="NADP-dependent oxidoreductase domain"/>
    <property type="match status" value="1"/>
</dbReference>
<dbReference type="GO" id="GO:0016491">
    <property type="term" value="F:oxidoreductase activity"/>
    <property type="evidence" value="ECO:0007669"/>
    <property type="project" value="InterPro"/>
</dbReference>
<dbReference type="PROSITE" id="PS00198">
    <property type="entry name" value="4FE4S_FER_1"/>
    <property type="match status" value="1"/>
</dbReference>
<name>A0A9D1UAN8_9FIRM</name>
<dbReference type="CDD" id="cd19096">
    <property type="entry name" value="AKR_Fe-S_oxidoreductase"/>
    <property type="match status" value="1"/>
</dbReference>
<dbReference type="Pfam" id="PF13187">
    <property type="entry name" value="Fer4_9"/>
    <property type="match status" value="1"/>
</dbReference>
<evidence type="ECO:0000259" key="4">
    <source>
        <dbReference type="PROSITE" id="PS51379"/>
    </source>
</evidence>
<dbReference type="GO" id="GO:0046872">
    <property type="term" value="F:metal ion binding"/>
    <property type="evidence" value="ECO:0007669"/>
    <property type="project" value="UniProtKB-KW"/>
</dbReference>